<keyword evidence="3" id="KW-1185">Reference proteome</keyword>
<evidence type="ECO:0000313" key="3">
    <source>
        <dbReference type="Proteomes" id="UP001445472"/>
    </source>
</evidence>
<sequence>MMRQAVLVSAARAPIGKAYRGARYAVITVCIGSGIGAAGLFEVVS</sequence>
<accession>A0ABV1V0D8</accession>
<dbReference type="InterPro" id="IPR020610">
    <property type="entry name" value="Thiolase_AS"/>
</dbReference>
<dbReference type="PROSITE" id="PS00099">
    <property type="entry name" value="THIOLASE_3"/>
    <property type="match status" value="1"/>
</dbReference>
<protein>
    <submittedName>
        <fullName evidence="2">Uncharacterized protein</fullName>
    </submittedName>
</protein>
<keyword evidence="1" id="KW-1133">Transmembrane helix</keyword>
<name>A0ABV1V0D8_9ACTN</name>
<comment type="caution">
    <text evidence="2">The sequence shown here is derived from an EMBL/GenBank/DDBJ whole genome shotgun (WGS) entry which is preliminary data.</text>
</comment>
<reference evidence="2 3" key="1">
    <citation type="submission" date="2024-06" db="EMBL/GenBank/DDBJ databases">
        <title>The Natural Products Discovery Center: Release of the First 8490 Sequenced Strains for Exploring Actinobacteria Biosynthetic Diversity.</title>
        <authorList>
            <person name="Kalkreuter E."/>
            <person name="Kautsar S.A."/>
            <person name="Yang D."/>
            <person name="Bader C.D."/>
            <person name="Teijaro C.N."/>
            <person name="Fluegel L."/>
            <person name="Davis C.M."/>
            <person name="Simpson J.R."/>
            <person name="Lauterbach L."/>
            <person name="Steele A.D."/>
            <person name="Gui C."/>
            <person name="Meng S."/>
            <person name="Li G."/>
            <person name="Viehrig K."/>
            <person name="Ye F."/>
            <person name="Su P."/>
            <person name="Kiefer A.F."/>
            <person name="Nichols A."/>
            <person name="Cepeda A.J."/>
            <person name="Yan W."/>
            <person name="Fan B."/>
            <person name="Jiang Y."/>
            <person name="Adhikari A."/>
            <person name="Zheng C.-J."/>
            <person name="Schuster L."/>
            <person name="Cowan T.M."/>
            <person name="Smanski M.J."/>
            <person name="Chevrette M.G."/>
            <person name="De Carvalho L.P.S."/>
            <person name="Shen B."/>
        </authorList>
    </citation>
    <scope>NUCLEOTIDE SEQUENCE [LARGE SCALE GENOMIC DNA]</scope>
    <source>
        <strain evidence="2 3">NPDC000837</strain>
    </source>
</reference>
<gene>
    <name evidence="2" type="ORF">ABT276_24510</name>
</gene>
<keyword evidence="1" id="KW-0472">Membrane</keyword>
<organism evidence="2 3">
    <name type="scientific">Streptomyces xantholiticus</name>
    <dbReference type="NCBI Taxonomy" id="68285"/>
    <lineage>
        <taxon>Bacteria</taxon>
        <taxon>Bacillati</taxon>
        <taxon>Actinomycetota</taxon>
        <taxon>Actinomycetes</taxon>
        <taxon>Kitasatosporales</taxon>
        <taxon>Streptomycetaceae</taxon>
        <taxon>Streptomyces</taxon>
    </lineage>
</organism>
<evidence type="ECO:0000313" key="2">
    <source>
        <dbReference type="EMBL" id="MER6616480.1"/>
    </source>
</evidence>
<dbReference type="RefSeq" id="WP_351977837.1">
    <property type="nucleotide sequence ID" value="NZ_JBEPBX010000024.1"/>
</dbReference>
<dbReference type="EMBL" id="JBEPBX010000024">
    <property type="protein sequence ID" value="MER6616480.1"/>
    <property type="molecule type" value="Genomic_DNA"/>
</dbReference>
<proteinExistence type="predicted"/>
<feature type="transmembrane region" description="Helical" evidence="1">
    <location>
        <begin position="21"/>
        <end position="41"/>
    </location>
</feature>
<evidence type="ECO:0000256" key="1">
    <source>
        <dbReference type="SAM" id="Phobius"/>
    </source>
</evidence>
<keyword evidence="1" id="KW-0812">Transmembrane</keyword>
<dbReference type="Proteomes" id="UP001445472">
    <property type="component" value="Unassembled WGS sequence"/>
</dbReference>